<gene>
    <name evidence="1" type="ORF">B1B_06741</name>
</gene>
<reference evidence="1" key="2">
    <citation type="journal article" date="2014" name="ISME J.">
        <title>Microbial stratification in low pH oxic and suboxic macroscopic growths along an acid mine drainage.</title>
        <authorList>
            <person name="Mendez-Garcia C."/>
            <person name="Mesa V."/>
            <person name="Sprenger R.R."/>
            <person name="Richter M."/>
            <person name="Diez M.S."/>
            <person name="Solano J."/>
            <person name="Bargiela R."/>
            <person name="Golyshina O.V."/>
            <person name="Manteca A."/>
            <person name="Ramos J.L."/>
            <person name="Gallego J.R."/>
            <person name="Llorente I."/>
            <person name="Martins Dos Santos V.A."/>
            <person name="Jensen O.N."/>
            <person name="Pelaez A.I."/>
            <person name="Sanchez J."/>
            <person name="Ferrer M."/>
        </authorList>
    </citation>
    <scope>NUCLEOTIDE SEQUENCE</scope>
</reference>
<evidence type="ECO:0000313" key="1">
    <source>
        <dbReference type="EMBL" id="EQD64034.1"/>
    </source>
</evidence>
<dbReference type="EMBL" id="AUZY01004275">
    <property type="protein sequence ID" value="EQD64034.1"/>
    <property type="molecule type" value="Genomic_DNA"/>
</dbReference>
<organism evidence="1">
    <name type="scientific">mine drainage metagenome</name>
    <dbReference type="NCBI Taxonomy" id="410659"/>
    <lineage>
        <taxon>unclassified sequences</taxon>
        <taxon>metagenomes</taxon>
        <taxon>ecological metagenomes</taxon>
    </lineage>
</organism>
<keyword evidence="1" id="KW-0378">Hydrolase</keyword>
<sequence length="143" mass="15194">MISVLRETEVSGHIFWKGRIQKGTFKLDGDTPVFSRHTPNSPKLEGTLIPAPFNAHVHTADSFISEEPPSELIASVGPGGFKHTALGKATESQIESGIRRAIEAMETTGTFGFCDFREGGASGARIASGIGTHLVKNYIGAPS</sequence>
<dbReference type="InterPro" id="IPR032466">
    <property type="entry name" value="Metal_Hydrolase"/>
</dbReference>
<dbReference type="GO" id="GO:0016787">
    <property type="term" value="F:hydrolase activity"/>
    <property type="evidence" value="ECO:0007669"/>
    <property type="project" value="UniProtKB-KW"/>
</dbReference>
<comment type="caution">
    <text evidence="1">The sequence shown here is derived from an EMBL/GenBank/DDBJ whole genome shotgun (WGS) entry which is preliminary data.</text>
</comment>
<name>T1CDP6_9ZZZZ</name>
<proteinExistence type="predicted"/>
<protein>
    <submittedName>
        <fullName evidence="1">Amidohydrolase family</fullName>
    </submittedName>
</protein>
<reference evidence="1" key="1">
    <citation type="submission" date="2013-08" db="EMBL/GenBank/DDBJ databases">
        <authorList>
            <person name="Mendez C."/>
            <person name="Richter M."/>
            <person name="Ferrer M."/>
            <person name="Sanchez J."/>
        </authorList>
    </citation>
    <scope>NUCLEOTIDE SEQUENCE</scope>
</reference>
<accession>T1CDP6</accession>
<dbReference type="SUPFAM" id="SSF51556">
    <property type="entry name" value="Metallo-dependent hydrolases"/>
    <property type="match status" value="1"/>
</dbReference>
<dbReference type="AlphaFoldDB" id="T1CDP6"/>